<feature type="transmembrane region" description="Helical" evidence="1">
    <location>
        <begin position="123"/>
        <end position="143"/>
    </location>
</feature>
<dbReference type="AlphaFoldDB" id="A0A3N9UDR1"/>
<organism evidence="3 4">
    <name type="scientific">Lysinibacillus composti</name>
    <dbReference type="NCBI Taxonomy" id="720633"/>
    <lineage>
        <taxon>Bacteria</taxon>
        <taxon>Bacillati</taxon>
        <taxon>Bacillota</taxon>
        <taxon>Bacilli</taxon>
        <taxon>Bacillales</taxon>
        <taxon>Bacillaceae</taxon>
        <taxon>Lysinibacillus</taxon>
    </lineage>
</organism>
<accession>A0A3N9UDR1</accession>
<reference evidence="3 4" key="1">
    <citation type="journal article" date="2013" name="J. Microbiol.">
        <title>Lysinibacillus chungkukjangi sp. nov., isolated from Chungkukjang, Korean fermented soybean food.</title>
        <authorList>
            <person name="Kim S.J."/>
            <person name="Jang Y.H."/>
            <person name="Hamada M."/>
            <person name="Ahn J.H."/>
            <person name="Weon H.Y."/>
            <person name="Suzuki K."/>
            <person name="Whang K.S."/>
            <person name="Kwon S.W."/>
        </authorList>
    </citation>
    <scope>NUCLEOTIDE SEQUENCE [LARGE SCALE GENOMIC DNA]</scope>
    <source>
        <strain evidence="3 4">MCCC 1A12701</strain>
    </source>
</reference>
<sequence length="391" mass="44742">MNFLLDMKTILVTLVVGHLFTVVLISSYWRNHSRDSTFNTFFLAKCIQAIAWLLVILRGGIPDLFTVSIANSLQFIGTALESIALLMLVNYSQKHVKTFYISLTIVFLVSFHSILLFYNYEHIRIFCASIATFVLAIFPAFRLMREKSSTLLMKLMGILYYTVALTFLVRAIVALLSEQRMGLFTPGWIQTISFLSIFLVMLLGNIGFILILKERADAELIHMAYYDDLTQALNRRTFVSRAKQMLISCSKERKYVSFILFDIDYFKKFNDNYGHDVGDRILQDLSKRINHSLDSDSLFGRYGGDEFAIFLTGLDQKESVNKLEKMKQLIADAEIPGIPEKYSISIGVITLIPNHSTKLESLYVCCDKFLYQAKNNGRNSICYGDYEESLT</sequence>
<evidence type="ECO:0000256" key="1">
    <source>
        <dbReference type="SAM" id="Phobius"/>
    </source>
</evidence>
<dbReference type="PANTHER" id="PTHR45138:SF9">
    <property type="entry name" value="DIGUANYLATE CYCLASE DGCM-RELATED"/>
    <property type="match status" value="1"/>
</dbReference>
<dbReference type="NCBIfam" id="TIGR00254">
    <property type="entry name" value="GGDEF"/>
    <property type="match status" value="1"/>
</dbReference>
<gene>
    <name evidence="3" type="ORF">EBB45_11330</name>
</gene>
<dbReference type="Gene3D" id="3.30.70.270">
    <property type="match status" value="1"/>
</dbReference>
<dbReference type="CDD" id="cd01949">
    <property type="entry name" value="GGDEF"/>
    <property type="match status" value="1"/>
</dbReference>
<evidence type="ECO:0000313" key="4">
    <source>
        <dbReference type="Proteomes" id="UP000274033"/>
    </source>
</evidence>
<dbReference type="SUPFAM" id="SSF55073">
    <property type="entry name" value="Nucleotide cyclase"/>
    <property type="match status" value="1"/>
</dbReference>
<dbReference type="PROSITE" id="PS50887">
    <property type="entry name" value="GGDEF"/>
    <property type="match status" value="1"/>
</dbReference>
<feature type="transmembrane region" description="Helical" evidence="1">
    <location>
        <begin position="41"/>
        <end position="61"/>
    </location>
</feature>
<name>A0A3N9UDR1_9BACI</name>
<dbReference type="PANTHER" id="PTHR45138">
    <property type="entry name" value="REGULATORY COMPONENTS OF SENSORY TRANSDUCTION SYSTEM"/>
    <property type="match status" value="1"/>
</dbReference>
<dbReference type="GO" id="GO:0052621">
    <property type="term" value="F:diguanylate cyclase activity"/>
    <property type="evidence" value="ECO:0007669"/>
    <property type="project" value="TreeGrafter"/>
</dbReference>
<feature type="transmembrane region" description="Helical" evidence="1">
    <location>
        <begin position="73"/>
        <end position="91"/>
    </location>
</feature>
<evidence type="ECO:0000259" key="2">
    <source>
        <dbReference type="PROSITE" id="PS50887"/>
    </source>
</evidence>
<dbReference type="OrthoDB" id="9759607at2"/>
<keyword evidence="1" id="KW-0472">Membrane</keyword>
<feature type="transmembrane region" description="Helical" evidence="1">
    <location>
        <begin position="12"/>
        <end position="29"/>
    </location>
</feature>
<keyword evidence="1" id="KW-1133">Transmembrane helix</keyword>
<keyword evidence="4" id="KW-1185">Reference proteome</keyword>
<dbReference type="EMBL" id="RRCT01000009">
    <property type="protein sequence ID" value="RQW74473.1"/>
    <property type="molecule type" value="Genomic_DNA"/>
</dbReference>
<dbReference type="Pfam" id="PF00990">
    <property type="entry name" value="GGDEF"/>
    <property type="match status" value="1"/>
</dbReference>
<dbReference type="Proteomes" id="UP000274033">
    <property type="component" value="Unassembled WGS sequence"/>
</dbReference>
<evidence type="ECO:0000313" key="3">
    <source>
        <dbReference type="EMBL" id="RQW74473.1"/>
    </source>
</evidence>
<comment type="caution">
    <text evidence="3">The sequence shown here is derived from an EMBL/GenBank/DDBJ whole genome shotgun (WGS) entry which is preliminary data.</text>
</comment>
<dbReference type="RefSeq" id="WP_124764754.1">
    <property type="nucleotide sequence ID" value="NZ_JAFBDY010000008.1"/>
</dbReference>
<dbReference type="FunFam" id="3.30.70.270:FF:000001">
    <property type="entry name" value="Diguanylate cyclase domain protein"/>
    <property type="match status" value="1"/>
</dbReference>
<dbReference type="InterPro" id="IPR000160">
    <property type="entry name" value="GGDEF_dom"/>
</dbReference>
<feature type="transmembrane region" description="Helical" evidence="1">
    <location>
        <begin position="188"/>
        <end position="212"/>
    </location>
</feature>
<feature type="domain" description="GGDEF" evidence="2">
    <location>
        <begin position="254"/>
        <end position="386"/>
    </location>
</feature>
<dbReference type="SMART" id="SM00267">
    <property type="entry name" value="GGDEF"/>
    <property type="match status" value="1"/>
</dbReference>
<keyword evidence="1" id="KW-0812">Transmembrane</keyword>
<feature type="transmembrane region" description="Helical" evidence="1">
    <location>
        <begin position="155"/>
        <end position="176"/>
    </location>
</feature>
<dbReference type="InterPro" id="IPR029787">
    <property type="entry name" value="Nucleotide_cyclase"/>
</dbReference>
<protein>
    <submittedName>
        <fullName evidence="3">Sensor domain-containing diguanylate cyclase</fullName>
    </submittedName>
</protein>
<proteinExistence type="predicted"/>
<dbReference type="InterPro" id="IPR043128">
    <property type="entry name" value="Rev_trsase/Diguanyl_cyclase"/>
</dbReference>
<feature type="transmembrane region" description="Helical" evidence="1">
    <location>
        <begin position="98"/>
        <end position="117"/>
    </location>
</feature>
<dbReference type="InterPro" id="IPR050469">
    <property type="entry name" value="Diguanylate_Cyclase"/>
</dbReference>